<feature type="compositionally biased region" description="Acidic residues" evidence="1">
    <location>
        <begin position="557"/>
        <end position="567"/>
    </location>
</feature>
<reference evidence="3" key="2">
    <citation type="submission" date="2023-05" db="EMBL/GenBank/DDBJ databases">
        <authorList>
            <consortium name="Lawrence Berkeley National Laboratory"/>
            <person name="Steindorff A."/>
            <person name="Hensen N."/>
            <person name="Bonometti L."/>
            <person name="Westerberg I."/>
            <person name="Brannstrom I.O."/>
            <person name="Guillou S."/>
            <person name="Cros-Aarteil S."/>
            <person name="Calhoun S."/>
            <person name="Haridas S."/>
            <person name="Kuo A."/>
            <person name="Mondo S."/>
            <person name="Pangilinan J."/>
            <person name="Riley R."/>
            <person name="Labutti K."/>
            <person name="Andreopoulos B."/>
            <person name="Lipzen A."/>
            <person name="Chen C."/>
            <person name="Yanf M."/>
            <person name="Daum C."/>
            <person name="Ng V."/>
            <person name="Clum A."/>
            <person name="Ohm R."/>
            <person name="Martin F."/>
            <person name="Silar P."/>
            <person name="Natvig D."/>
            <person name="Lalanne C."/>
            <person name="Gautier V."/>
            <person name="Ament-Velasquez S.L."/>
            <person name="Kruys A."/>
            <person name="Hutchinson M.I."/>
            <person name="Powell A.J."/>
            <person name="Barry K."/>
            <person name="Miller A.N."/>
            <person name="Grigoriev I.V."/>
            <person name="Debuchy R."/>
            <person name="Gladieux P."/>
            <person name="Thoren M.H."/>
            <person name="Johannesson H."/>
        </authorList>
    </citation>
    <scope>NUCLEOTIDE SEQUENCE</scope>
    <source>
        <strain evidence="3">CBS 141.50</strain>
    </source>
</reference>
<comment type="caution">
    <text evidence="3">The sequence shown here is derived from an EMBL/GenBank/DDBJ whole genome shotgun (WGS) entry which is preliminary data.</text>
</comment>
<dbReference type="Proteomes" id="UP001302676">
    <property type="component" value="Unassembled WGS sequence"/>
</dbReference>
<evidence type="ECO:0000256" key="1">
    <source>
        <dbReference type="SAM" id="MobiDB-lite"/>
    </source>
</evidence>
<keyword evidence="2" id="KW-0732">Signal</keyword>
<evidence type="ECO:0000313" key="3">
    <source>
        <dbReference type="EMBL" id="KAK4141787.1"/>
    </source>
</evidence>
<dbReference type="RefSeq" id="XP_062635158.1">
    <property type="nucleotide sequence ID" value="XM_062781449.1"/>
</dbReference>
<feature type="signal peptide" evidence="2">
    <location>
        <begin position="1"/>
        <end position="16"/>
    </location>
</feature>
<protein>
    <submittedName>
        <fullName evidence="3">Uncharacterized protein</fullName>
    </submittedName>
</protein>
<sequence length="817" mass="88157">MPSLTTVAMTFLPVMATAFGTINDPIVLKQHNEHEMITRLAFQCAAPNQKSDGTCFEPRSLDQLAGYHNNVMGIALTGTGMNGAVGAPDTFDPLPEGPEAHCDDADFLDVPGYPQSRKEANARLQTCVDHLRHRFRQAVDAARRLVDERNRIRREMVQISYGGDCTFAFPTWQSDSYGRAKCSAIEGFGRALHGIQDFYAHSNWADAADPTQEISISNPPGLGMTETAPFLDLRANGTIPEEQIPRNLTTGCFNLPDITFGSGVCQGRITHNALSKDKGIIHLDGTFGSPEADPRSEAVSTNFELAVKAAVKHSQEAWGHLRDEIRQQYGAISGDIMICSLIRDDPIKDCRNRTMVLAVDNSFTAGASGAVQLEESLAEEITSRLNQEGRDTVAIIDNHKPAVVRYPMGSPVHAAFNFPPPSGEICLASGLELGIAETIHAQPETYSDRGAIVLLSTSAERPEFTRDTLAQLKRAAEEGIRVHYACIDMHPPSPLPLPPTEDGLAQVEWTPCSPSDALVSPVLKTGGIVAFVDVSTARRRIPAHFANLVMDRGLTATDDDGDEGEEEGGGHEHTRIYPGITLADILSPDHPEKSFVYPVTAGERLQFTVSSIALPNNRDDDDSENWESSSSSSSSSSGENDSGSGVSGAEACFTVTLWHDYAQTEIATHTRCGDSSPLTLGYEAGEGVELVLEAEYGGAGLGEVFGGQREEILFVLSVDTSLGDKADTIATTAGREKTKLDSADKGSRTSTSAGSDKAKVTDEGGISVVRSGLEYPVCWNPALTGTRMAGNLSKEEKEREEGLWAWGQNWTFWLRGE</sequence>
<dbReference type="AlphaFoldDB" id="A0AAN6ZKG8"/>
<dbReference type="EMBL" id="MU853606">
    <property type="protein sequence ID" value="KAK4141787.1"/>
    <property type="molecule type" value="Genomic_DNA"/>
</dbReference>
<feature type="region of interest" description="Disordered" evidence="1">
    <location>
        <begin position="612"/>
        <end position="646"/>
    </location>
</feature>
<evidence type="ECO:0000256" key="2">
    <source>
        <dbReference type="SAM" id="SignalP"/>
    </source>
</evidence>
<feature type="compositionally biased region" description="Basic and acidic residues" evidence="1">
    <location>
        <begin position="737"/>
        <end position="747"/>
    </location>
</feature>
<name>A0AAN6ZKG8_9PEZI</name>
<feature type="compositionally biased region" description="Low complexity" evidence="1">
    <location>
        <begin position="626"/>
        <end position="646"/>
    </location>
</feature>
<feature type="region of interest" description="Disordered" evidence="1">
    <location>
        <begin position="554"/>
        <end position="576"/>
    </location>
</feature>
<reference evidence="3" key="1">
    <citation type="journal article" date="2023" name="Mol. Phylogenet. Evol.">
        <title>Genome-scale phylogeny and comparative genomics of the fungal order Sordariales.</title>
        <authorList>
            <person name="Hensen N."/>
            <person name="Bonometti L."/>
            <person name="Westerberg I."/>
            <person name="Brannstrom I.O."/>
            <person name="Guillou S."/>
            <person name="Cros-Aarteil S."/>
            <person name="Calhoun S."/>
            <person name="Haridas S."/>
            <person name="Kuo A."/>
            <person name="Mondo S."/>
            <person name="Pangilinan J."/>
            <person name="Riley R."/>
            <person name="LaButti K."/>
            <person name="Andreopoulos B."/>
            <person name="Lipzen A."/>
            <person name="Chen C."/>
            <person name="Yan M."/>
            <person name="Daum C."/>
            <person name="Ng V."/>
            <person name="Clum A."/>
            <person name="Steindorff A."/>
            <person name="Ohm R.A."/>
            <person name="Martin F."/>
            <person name="Silar P."/>
            <person name="Natvig D.O."/>
            <person name="Lalanne C."/>
            <person name="Gautier V."/>
            <person name="Ament-Velasquez S.L."/>
            <person name="Kruys A."/>
            <person name="Hutchinson M.I."/>
            <person name="Powell A.J."/>
            <person name="Barry K."/>
            <person name="Miller A.N."/>
            <person name="Grigoriev I.V."/>
            <person name="Debuchy R."/>
            <person name="Gladieux P."/>
            <person name="Hiltunen Thoren M."/>
            <person name="Johannesson H."/>
        </authorList>
    </citation>
    <scope>NUCLEOTIDE SEQUENCE</scope>
    <source>
        <strain evidence="3">CBS 141.50</strain>
    </source>
</reference>
<dbReference type="GeneID" id="87818062"/>
<proteinExistence type="predicted"/>
<feature type="chain" id="PRO_5042826647" evidence="2">
    <location>
        <begin position="17"/>
        <end position="817"/>
    </location>
</feature>
<evidence type="ECO:0000313" key="4">
    <source>
        <dbReference type="Proteomes" id="UP001302676"/>
    </source>
</evidence>
<keyword evidence="4" id="KW-1185">Reference proteome</keyword>
<gene>
    <name evidence="3" type="ORF">C8A04DRAFT_30632</name>
</gene>
<feature type="region of interest" description="Disordered" evidence="1">
    <location>
        <begin position="737"/>
        <end position="760"/>
    </location>
</feature>
<accession>A0AAN6ZKG8</accession>
<organism evidence="3 4">
    <name type="scientific">Dichotomopilus funicola</name>
    <dbReference type="NCBI Taxonomy" id="1934379"/>
    <lineage>
        <taxon>Eukaryota</taxon>
        <taxon>Fungi</taxon>
        <taxon>Dikarya</taxon>
        <taxon>Ascomycota</taxon>
        <taxon>Pezizomycotina</taxon>
        <taxon>Sordariomycetes</taxon>
        <taxon>Sordariomycetidae</taxon>
        <taxon>Sordariales</taxon>
        <taxon>Chaetomiaceae</taxon>
        <taxon>Dichotomopilus</taxon>
    </lineage>
</organism>